<accession>M0JV04</accession>
<dbReference type="Pfam" id="PF00534">
    <property type="entry name" value="Glycos_transf_1"/>
    <property type="match status" value="1"/>
</dbReference>
<sequence length="232" mass="25758">MSPTEGYIQESSALSHAESVTVIPNGVDVDQFDIGVSNEEAKRKLGIDPESFLVLYVGSLHPRKGVDVLLDGFTRFHEIHSDTKLVIGGNGSLKNDLKSTVEKRDLSEVVRIPGFIPESEKSMYMNAADVFVLPSITAGSEVYPLVLLEAAAARTPVIASRFDTIESVIGPNEMGSFLEPGNVESVVNELKRFYDDEEMRQETTENAIRTAHNREWDVIAKQYHDLYRSVLE</sequence>
<dbReference type="SUPFAM" id="SSF53756">
    <property type="entry name" value="UDP-Glycosyltransferase/glycogen phosphorylase"/>
    <property type="match status" value="1"/>
</dbReference>
<dbReference type="AlphaFoldDB" id="M0JV04"/>
<dbReference type="CDD" id="cd03801">
    <property type="entry name" value="GT4_PimA-like"/>
    <property type="match status" value="1"/>
</dbReference>
<dbReference type="Gene3D" id="3.40.50.2000">
    <property type="entry name" value="Glycogen Phosphorylase B"/>
    <property type="match status" value="2"/>
</dbReference>
<dbReference type="Proteomes" id="UP000011687">
    <property type="component" value="Unassembled WGS sequence"/>
</dbReference>
<dbReference type="PANTHER" id="PTHR45947">
    <property type="entry name" value="SULFOQUINOVOSYL TRANSFERASE SQD2"/>
    <property type="match status" value="1"/>
</dbReference>
<gene>
    <name evidence="2" type="ORF">C435_18054</name>
</gene>
<protein>
    <submittedName>
        <fullName evidence="2">Group 1 glycosyl transferase</fullName>
    </submittedName>
</protein>
<keyword evidence="3" id="KW-1185">Reference proteome</keyword>
<dbReference type="PANTHER" id="PTHR45947:SF3">
    <property type="entry name" value="SULFOQUINOVOSYL TRANSFERASE SQD2"/>
    <property type="match status" value="1"/>
</dbReference>
<dbReference type="PATRIC" id="fig|662475.6.peg.3525"/>
<dbReference type="EMBL" id="AOLS01000102">
    <property type="protein sequence ID" value="EMA11804.1"/>
    <property type="molecule type" value="Genomic_DNA"/>
</dbReference>
<dbReference type="InterPro" id="IPR001296">
    <property type="entry name" value="Glyco_trans_1"/>
</dbReference>
<proteinExistence type="predicted"/>
<keyword evidence="2" id="KW-0808">Transferase</keyword>
<dbReference type="GO" id="GO:0016757">
    <property type="term" value="F:glycosyltransferase activity"/>
    <property type="evidence" value="ECO:0007669"/>
    <property type="project" value="InterPro"/>
</dbReference>
<reference evidence="2 3" key="1">
    <citation type="journal article" date="2014" name="PLoS Genet.">
        <title>Phylogenetically driven sequencing of extremely halophilic archaea reveals strategies for static and dynamic osmo-response.</title>
        <authorList>
            <person name="Becker E.A."/>
            <person name="Seitzer P.M."/>
            <person name="Tritt A."/>
            <person name="Larsen D."/>
            <person name="Krusor M."/>
            <person name="Yao A.I."/>
            <person name="Wu D."/>
            <person name="Madern D."/>
            <person name="Eisen J.A."/>
            <person name="Darling A.E."/>
            <person name="Facciotti M.T."/>
        </authorList>
    </citation>
    <scope>NUCLEOTIDE SEQUENCE [LARGE SCALE GENOMIC DNA]</scope>
    <source>
        <strain evidence="2 3">ATCC 33799</strain>
    </source>
</reference>
<evidence type="ECO:0000259" key="1">
    <source>
        <dbReference type="Pfam" id="PF00534"/>
    </source>
</evidence>
<evidence type="ECO:0000313" key="3">
    <source>
        <dbReference type="Proteomes" id="UP000011687"/>
    </source>
</evidence>
<name>M0JV04_9EURY</name>
<evidence type="ECO:0000313" key="2">
    <source>
        <dbReference type="EMBL" id="EMA11804.1"/>
    </source>
</evidence>
<dbReference type="InterPro" id="IPR050194">
    <property type="entry name" value="Glycosyltransferase_grp1"/>
</dbReference>
<comment type="caution">
    <text evidence="2">The sequence shown here is derived from an EMBL/GenBank/DDBJ whole genome shotgun (WGS) entry which is preliminary data.</text>
</comment>
<feature type="domain" description="Glycosyl transferase family 1" evidence="1">
    <location>
        <begin position="38"/>
        <end position="208"/>
    </location>
</feature>
<organism evidence="2 3">
    <name type="scientific">Haloarcula marismortui ATCC 33799</name>
    <dbReference type="NCBI Taxonomy" id="662475"/>
    <lineage>
        <taxon>Archaea</taxon>
        <taxon>Methanobacteriati</taxon>
        <taxon>Methanobacteriota</taxon>
        <taxon>Stenosarchaea group</taxon>
        <taxon>Halobacteria</taxon>
        <taxon>Halobacteriales</taxon>
        <taxon>Haloarculaceae</taxon>
        <taxon>Haloarcula</taxon>
    </lineage>
</organism>